<dbReference type="InterPro" id="IPR044201">
    <property type="entry name" value="DVR-like"/>
</dbReference>
<dbReference type="Proteomes" id="UP000612055">
    <property type="component" value="Unassembled WGS sequence"/>
</dbReference>
<evidence type="ECO:0000256" key="6">
    <source>
        <dbReference type="ARBA" id="ARBA00022946"/>
    </source>
</evidence>
<dbReference type="SUPFAM" id="SSF51735">
    <property type="entry name" value="NAD(P)-binding Rossmann-fold domains"/>
    <property type="match status" value="1"/>
</dbReference>
<reference evidence="13" key="1">
    <citation type="journal article" date="2020" name="bioRxiv">
        <title>Comparative genomics of Chlamydomonas.</title>
        <authorList>
            <person name="Craig R.J."/>
            <person name="Hasan A.R."/>
            <person name="Ness R.W."/>
            <person name="Keightley P.D."/>
        </authorList>
    </citation>
    <scope>NUCLEOTIDE SEQUENCE</scope>
    <source>
        <strain evidence="13">CCAP 11/70</strain>
    </source>
</reference>
<accession>A0A835XEG2</accession>
<dbReference type="EMBL" id="JAEHOE010000214">
    <property type="protein sequence ID" value="KAG2482553.1"/>
    <property type="molecule type" value="Genomic_DNA"/>
</dbReference>
<feature type="domain" description="NAD(P)-binding" evidence="12">
    <location>
        <begin position="91"/>
        <end position="287"/>
    </location>
</feature>
<dbReference type="InterPro" id="IPR036291">
    <property type="entry name" value="NAD(P)-bd_dom_sf"/>
</dbReference>
<dbReference type="GO" id="GO:0009507">
    <property type="term" value="C:chloroplast"/>
    <property type="evidence" value="ECO:0007669"/>
    <property type="project" value="UniProtKB-SubCell"/>
</dbReference>
<comment type="caution">
    <text evidence="13">The sequence shown here is derived from an EMBL/GenBank/DDBJ whole genome shotgun (WGS) entry which is preliminary data.</text>
</comment>
<keyword evidence="14" id="KW-1185">Reference proteome</keyword>
<evidence type="ECO:0000256" key="7">
    <source>
        <dbReference type="ARBA" id="ARBA00023002"/>
    </source>
</evidence>
<keyword evidence="7" id="KW-0560">Oxidoreductase</keyword>
<dbReference type="AlphaFoldDB" id="A0A835XEG2"/>
<comment type="pathway">
    <text evidence="2">Porphyrin-containing compound metabolism; chlorophyll biosynthesis.</text>
</comment>
<evidence type="ECO:0000256" key="8">
    <source>
        <dbReference type="ARBA" id="ARBA00023171"/>
    </source>
</evidence>
<dbReference type="PANTHER" id="PTHR47378">
    <property type="entry name" value="DIVINYL CHLOROPHYLLIDE A 8-VINYL-REDUCTASE, CHLOROPLASTIC"/>
    <property type="match status" value="1"/>
</dbReference>
<keyword evidence="8" id="KW-0149">Chlorophyll biosynthesis</keyword>
<keyword evidence="6" id="KW-0809">Transit peptide</keyword>
<keyword evidence="4" id="KW-0934">Plastid</keyword>
<gene>
    <name evidence="13" type="ORF">HYH03_018512</name>
</gene>
<evidence type="ECO:0000256" key="2">
    <source>
        <dbReference type="ARBA" id="ARBA00005173"/>
    </source>
</evidence>
<sequence>MLSAKSSSRVASGRASSRAAQAVPRAVSSAVAMPTCSASAFSGVNVKVSATALRSSRASTSRMATRVAAQAAPAADFRSRAPKDIRVLVVGPTGYIGKYVVKELIKRGYNVVAFSRESAGIKGKMGKDDVKKEFAGADVRFGNVLDLDSLRAEAFKEPVDVVVSCLASRTGGIKDSWLIDYQATKNTLDVAREKGTKHFVLLSAICVQKPLLEFQRAKLKFESDLQAAGDITYSIVRPTAFFKSIAGQIEIVKKGNPYVMFGDGNLAACKPISESDLAAFIADCVTEEDKVNKMLPIGGPGQAYTAKQQADLLFKITGLPPKYFPVPVALMDGMIGLFDGLAKIFPGLADTAEFAKIGKYYATESMLVWDDKKQVYLEEETPGYGKETLEQFFTRAVKEGLKGQELGDQAVFGVNE</sequence>
<evidence type="ECO:0000256" key="3">
    <source>
        <dbReference type="ARBA" id="ARBA00022528"/>
    </source>
</evidence>
<dbReference type="GO" id="GO:0033728">
    <property type="term" value="F:3,8-divinyl protochlorophyllide a 8-vinyl-reductase (NADPH) activity"/>
    <property type="evidence" value="ECO:0007669"/>
    <property type="project" value="UniProtKB-EC"/>
</dbReference>
<evidence type="ECO:0000259" key="12">
    <source>
        <dbReference type="Pfam" id="PF13460"/>
    </source>
</evidence>
<protein>
    <recommendedName>
        <fullName evidence="10">Divinyl chlorophyllide a 8-vinyl-reductase, chloroplastic</fullName>
        <ecNumber evidence="9">1.3.1.75</ecNumber>
    </recommendedName>
</protein>
<evidence type="ECO:0000256" key="5">
    <source>
        <dbReference type="ARBA" id="ARBA00022857"/>
    </source>
</evidence>
<evidence type="ECO:0000256" key="4">
    <source>
        <dbReference type="ARBA" id="ARBA00022640"/>
    </source>
</evidence>
<evidence type="ECO:0000256" key="10">
    <source>
        <dbReference type="ARBA" id="ARBA00024089"/>
    </source>
</evidence>
<keyword evidence="3" id="KW-0150">Chloroplast</keyword>
<name>A0A835XEG2_9CHLO</name>
<keyword evidence="5" id="KW-0521">NADP</keyword>
<comment type="catalytic activity">
    <reaction evidence="11">
        <text>protochlorophyllide a + NADP(+) = 3,8-divinyl protochlorophyllide a + NADPH + H(+)</text>
        <dbReference type="Rhea" id="RHEA:48884"/>
        <dbReference type="ChEBI" id="CHEBI:15378"/>
        <dbReference type="ChEBI" id="CHEBI:57783"/>
        <dbReference type="ChEBI" id="CHEBI:58349"/>
        <dbReference type="ChEBI" id="CHEBI:58632"/>
        <dbReference type="ChEBI" id="CHEBI:83350"/>
        <dbReference type="EC" id="1.3.1.75"/>
    </reaction>
</comment>
<dbReference type="UniPathway" id="UPA00668"/>
<dbReference type="GO" id="GO:0015995">
    <property type="term" value="P:chlorophyll biosynthetic process"/>
    <property type="evidence" value="ECO:0007669"/>
    <property type="project" value="UniProtKB-UniPathway"/>
</dbReference>
<dbReference type="Pfam" id="PF13460">
    <property type="entry name" value="NAD_binding_10"/>
    <property type="match status" value="1"/>
</dbReference>
<organism evidence="13 14">
    <name type="scientific">Edaphochlamys debaryana</name>
    <dbReference type="NCBI Taxonomy" id="47281"/>
    <lineage>
        <taxon>Eukaryota</taxon>
        <taxon>Viridiplantae</taxon>
        <taxon>Chlorophyta</taxon>
        <taxon>core chlorophytes</taxon>
        <taxon>Chlorophyceae</taxon>
        <taxon>CS clade</taxon>
        <taxon>Chlamydomonadales</taxon>
        <taxon>Chlamydomonadales incertae sedis</taxon>
        <taxon>Edaphochlamys</taxon>
    </lineage>
</organism>
<dbReference type="EC" id="1.3.1.75" evidence="9"/>
<proteinExistence type="predicted"/>
<evidence type="ECO:0000256" key="1">
    <source>
        <dbReference type="ARBA" id="ARBA00004229"/>
    </source>
</evidence>
<evidence type="ECO:0000256" key="11">
    <source>
        <dbReference type="ARBA" id="ARBA00049498"/>
    </source>
</evidence>
<evidence type="ECO:0000313" key="13">
    <source>
        <dbReference type="EMBL" id="KAG2482553.1"/>
    </source>
</evidence>
<evidence type="ECO:0000313" key="14">
    <source>
        <dbReference type="Proteomes" id="UP000612055"/>
    </source>
</evidence>
<dbReference type="OrthoDB" id="419598at2759"/>
<comment type="subcellular location">
    <subcellularLocation>
        <location evidence="1">Plastid</location>
        <location evidence="1">Chloroplast</location>
    </subcellularLocation>
</comment>
<dbReference type="Gene3D" id="3.40.50.720">
    <property type="entry name" value="NAD(P)-binding Rossmann-like Domain"/>
    <property type="match status" value="1"/>
</dbReference>
<evidence type="ECO:0000256" key="9">
    <source>
        <dbReference type="ARBA" id="ARBA00024059"/>
    </source>
</evidence>
<dbReference type="CDD" id="cd05243">
    <property type="entry name" value="SDR_a5"/>
    <property type="match status" value="1"/>
</dbReference>
<dbReference type="InterPro" id="IPR016040">
    <property type="entry name" value="NAD(P)-bd_dom"/>
</dbReference>
<dbReference type="PANTHER" id="PTHR47378:SF1">
    <property type="entry name" value="DIVINYL CHLOROPHYLLIDE A 8-VINYL-REDUCTASE, CHLOROPLASTIC"/>
    <property type="match status" value="1"/>
</dbReference>